<reference evidence="7 8" key="1">
    <citation type="submission" date="2017-06" db="EMBL/GenBank/DDBJ databases">
        <authorList>
            <person name="Kim H.J."/>
            <person name="Triplett B.A."/>
        </authorList>
    </citation>
    <scope>NUCLEOTIDE SEQUENCE [LARGE SCALE GENOMIC DNA]</scope>
    <source>
        <strain evidence="7">FRACA_ARgP5</strain>
    </source>
</reference>
<dbReference type="AlphaFoldDB" id="A0A2I2KJ48"/>
<evidence type="ECO:0000256" key="4">
    <source>
        <dbReference type="PROSITE-ProRule" id="PRU01100"/>
    </source>
</evidence>
<dbReference type="GO" id="GO:0016985">
    <property type="term" value="F:mannan endo-1,4-beta-mannosidase activity"/>
    <property type="evidence" value="ECO:0007669"/>
    <property type="project" value="InterPro"/>
</dbReference>
<dbReference type="RefSeq" id="WP_101829819.1">
    <property type="nucleotide sequence ID" value="NZ_FZMO01000012.1"/>
</dbReference>
<evidence type="ECO:0000259" key="6">
    <source>
        <dbReference type="PROSITE" id="PS51764"/>
    </source>
</evidence>
<evidence type="ECO:0000313" key="8">
    <source>
        <dbReference type="Proteomes" id="UP000234331"/>
    </source>
</evidence>
<dbReference type="OrthoDB" id="3279376at2"/>
<evidence type="ECO:0000256" key="2">
    <source>
        <dbReference type="ARBA" id="ARBA00022801"/>
    </source>
</evidence>
<dbReference type="PANTHER" id="PTHR40079:SF4">
    <property type="entry name" value="GH26 DOMAIN-CONTAINING PROTEIN-RELATED"/>
    <property type="match status" value="1"/>
</dbReference>
<dbReference type="Pfam" id="PF02156">
    <property type="entry name" value="Glyco_hydro_26"/>
    <property type="match status" value="1"/>
</dbReference>
<evidence type="ECO:0000256" key="1">
    <source>
        <dbReference type="ARBA" id="ARBA00007754"/>
    </source>
</evidence>
<dbReference type="PANTHER" id="PTHR40079">
    <property type="entry name" value="MANNAN ENDO-1,4-BETA-MANNOSIDASE E-RELATED"/>
    <property type="match status" value="1"/>
</dbReference>
<dbReference type="Gene3D" id="3.20.20.80">
    <property type="entry name" value="Glycosidases"/>
    <property type="match status" value="1"/>
</dbReference>
<dbReference type="GO" id="GO:0006080">
    <property type="term" value="P:substituted mannan metabolic process"/>
    <property type="evidence" value="ECO:0007669"/>
    <property type="project" value="InterPro"/>
</dbReference>
<feature type="domain" description="GH26" evidence="6">
    <location>
        <begin position="293"/>
        <end position="608"/>
    </location>
</feature>
<keyword evidence="3 4" id="KW-0326">Glycosidase</keyword>
<proteinExistence type="inferred from homology"/>
<feature type="chain" id="PRO_5039234139" description="GH26 domain-containing protein" evidence="5">
    <location>
        <begin position="19"/>
        <end position="608"/>
    </location>
</feature>
<keyword evidence="2 4" id="KW-0378">Hydrolase</keyword>
<dbReference type="SUPFAM" id="SSF51445">
    <property type="entry name" value="(Trans)glycosidases"/>
    <property type="match status" value="1"/>
</dbReference>
<evidence type="ECO:0000256" key="5">
    <source>
        <dbReference type="SAM" id="SignalP"/>
    </source>
</evidence>
<dbReference type="Proteomes" id="UP000234331">
    <property type="component" value="Unassembled WGS sequence"/>
</dbReference>
<comment type="similarity">
    <text evidence="1 4">Belongs to the glycosyl hydrolase 26 family.</text>
</comment>
<feature type="signal peptide" evidence="5">
    <location>
        <begin position="1"/>
        <end position="18"/>
    </location>
</feature>
<feature type="active site" description="Proton donor" evidence="4">
    <location>
        <position position="417"/>
    </location>
</feature>
<organism evidence="7 8">
    <name type="scientific">Frankia canadensis</name>
    <dbReference type="NCBI Taxonomy" id="1836972"/>
    <lineage>
        <taxon>Bacteria</taxon>
        <taxon>Bacillati</taxon>
        <taxon>Actinomycetota</taxon>
        <taxon>Actinomycetes</taxon>
        <taxon>Frankiales</taxon>
        <taxon>Frankiaceae</taxon>
        <taxon>Frankia</taxon>
    </lineage>
</organism>
<dbReference type="EMBL" id="FZMO01000012">
    <property type="protein sequence ID" value="SNQ45680.1"/>
    <property type="molecule type" value="Genomic_DNA"/>
</dbReference>
<keyword evidence="8" id="KW-1185">Reference proteome</keyword>
<dbReference type="PROSITE" id="PS51764">
    <property type="entry name" value="GH26"/>
    <property type="match status" value="1"/>
</dbReference>
<sequence length="608" mass="65107">MVVSVLAGLQAVSTAAPALTATIEDSSVGTGTNQVAYAGTWTVCGGCIPTTPNGSFRYSSAANATATIRFTGTQIKFYGIRETHGGVATVSIDGGTPGVFDTYAATSSNPLVYESGVLANTTHTAVLRNLGQNNPPSDGFVVGFDRAEVYVDPVVPPPPAPGQTKTIEDSDIGVGAVVYVSAWLECRGCVPSTPNNSFRYSSAIGATATIRFTGTRIQVYGVKERHGGIATLTLDNGTPSRVDTYAPTSSNALIYDSGTISDGPHSVILHNIGEHSPASDGFVVAFDRAVLTLGAATTPPFIGNRSGEPWLSGANGDPVMSPQYVDSFCLSRGSLCDLAHVYVPRQSWSSITNLDLIRDNFGGWPGQMEISVPPFPENSGASLQQCATGAYDSHWRDFGNSLNRIGRQTSIVRLAWEANGNWYEWSGTDPVAYVNCWRKIADAIRSVTNPDPLISWPINAHYSQNPPSHNPLDLYPGDQWVDIISMDDYDFYPASRTLAEFNAQANAMGGVTWLYNFAKAHGKLFGIGEWGIVQGSGSNGGGDNPGYITWMRDWMVARAGENFYYEAYFNNCDQGNVGSNLYRPVTPGCVYLNPLSGARYRALWAPNP</sequence>
<feature type="active site" description="Nucleophile" evidence="4">
    <location>
        <position position="529"/>
    </location>
</feature>
<dbReference type="Gene3D" id="2.60.120.260">
    <property type="entry name" value="Galactose-binding domain-like"/>
    <property type="match status" value="2"/>
</dbReference>
<evidence type="ECO:0000256" key="3">
    <source>
        <dbReference type="ARBA" id="ARBA00023295"/>
    </source>
</evidence>
<dbReference type="InterPro" id="IPR000805">
    <property type="entry name" value="Glyco_hydro_26"/>
</dbReference>
<dbReference type="InterPro" id="IPR017853">
    <property type="entry name" value="GH"/>
</dbReference>
<dbReference type="InterPro" id="IPR022790">
    <property type="entry name" value="GH26_dom"/>
</dbReference>
<name>A0A2I2KJ48_9ACTN</name>
<gene>
    <name evidence="7" type="ORF">FRACA_1090007</name>
</gene>
<evidence type="ECO:0000313" key="7">
    <source>
        <dbReference type="EMBL" id="SNQ45680.1"/>
    </source>
</evidence>
<keyword evidence="5" id="KW-0732">Signal</keyword>
<accession>A0A2I2KJ48</accession>
<protein>
    <recommendedName>
        <fullName evidence="6">GH26 domain-containing protein</fullName>
    </recommendedName>
</protein>